<evidence type="ECO:0000313" key="4">
    <source>
        <dbReference type="Proteomes" id="UP000753961"/>
    </source>
</evidence>
<gene>
    <name evidence="3" type="ORF">KUV50_15685</name>
</gene>
<dbReference type="NCBIfam" id="TIGR04183">
    <property type="entry name" value="Por_Secre_tail"/>
    <property type="match status" value="1"/>
</dbReference>
<organism evidence="3 4">
    <name type="scientific">Membranihabitans marinus</name>
    <dbReference type="NCBI Taxonomy" id="1227546"/>
    <lineage>
        <taxon>Bacteria</taxon>
        <taxon>Pseudomonadati</taxon>
        <taxon>Bacteroidota</taxon>
        <taxon>Saprospiria</taxon>
        <taxon>Saprospirales</taxon>
        <taxon>Saprospiraceae</taxon>
        <taxon>Membranihabitans</taxon>
    </lineage>
</organism>
<dbReference type="PROSITE" id="PS50825">
    <property type="entry name" value="HYR"/>
    <property type="match status" value="1"/>
</dbReference>
<dbReference type="EMBL" id="JAHVHU010000016">
    <property type="protein sequence ID" value="MBY5959594.1"/>
    <property type="molecule type" value="Genomic_DNA"/>
</dbReference>
<dbReference type="Pfam" id="PF13573">
    <property type="entry name" value="SprB"/>
    <property type="match status" value="5"/>
</dbReference>
<keyword evidence="4" id="KW-1185">Reference proteome</keyword>
<proteinExistence type="predicted"/>
<evidence type="ECO:0000259" key="2">
    <source>
        <dbReference type="PROSITE" id="PS50825"/>
    </source>
</evidence>
<dbReference type="Pfam" id="PF18962">
    <property type="entry name" value="Por_Secre_tail"/>
    <property type="match status" value="1"/>
</dbReference>
<dbReference type="RefSeq" id="WP_222581131.1">
    <property type="nucleotide sequence ID" value="NZ_JAHVHU010000016.1"/>
</dbReference>
<accession>A0A953LE54</accession>
<dbReference type="AlphaFoldDB" id="A0A953LE54"/>
<keyword evidence="1" id="KW-0677">Repeat</keyword>
<dbReference type="InterPro" id="IPR003410">
    <property type="entry name" value="HYR_dom"/>
</dbReference>
<dbReference type="Proteomes" id="UP000753961">
    <property type="component" value="Unassembled WGS sequence"/>
</dbReference>
<dbReference type="Pfam" id="PF02494">
    <property type="entry name" value="HYR"/>
    <property type="match status" value="1"/>
</dbReference>
<evidence type="ECO:0000313" key="3">
    <source>
        <dbReference type="EMBL" id="MBY5959594.1"/>
    </source>
</evidence>
<evidence type="ECO:0000256" key="1">
    <source>
        <dbReference type="ARBA" id="ARBA00022737"/>
    </source>
</evidence>
<dbReference type="Gene3D" id="2.60.40.3080">
    <property type="match status" value="1"/>
</dbReference>
<dbReference type="InterPro" id="IPR026444">
    <property type="entry name" value="Secre_tail"/>
</dbReference>
<dbReference type="InterPro" id="IPR013783">
    <property type="entry name" value="Ig-like_fold"/>
</dbReference>
<name>A0A953LE54_9BACT</name>
<dbReference type="CDD" id="cd00146">
    <property type="entry name" value="PKD"/>
    <property type="match status" value="1"/>
</dbReference>
<dbReference type="Gene3D" id="2.60.40.740">
    <property type="match status" value="3"/>
</dbReference>
<comment type="caution">
    <text evidence="3">The sequence shown here is derived from an EMBL/GenBank/DDBJ whole genome shotgun (WGS) entry which is preliminary data.</text>
</comment>
<protein>
    <submittedName>
        <fullName evidence="3">T9SS type A sorting domain-containing protein</fullName>
    </submittedName>
</protein>
<sequence length="1106" mass="117691">MYLRLFFIFLILNNAVYLFGNDYSREKVEAPPIIDISLPLVDDVSCHGESDGSATIVIAGLSSLTSYSYKVTNEANDIIQSGDEGLLKDLLKDLLNLNLGLTIRVENLPAGKYTFSWTSRPLLGAASTKSVDFTVEEPDALEIIDLNIDDILSCVDPTGSIEVITTGGSGGLNLGILNLGEILNLGGEGNTITDLTEGIYSILIEDENGCKDTANAEIKNLIELPNLDITGSLELGCHEVIDLGISTDDGVELLVDIPELETGVEVLDKTFEVTTPGIYKFTALDPLTGCVSEKEVEVTADINIPLLDAGTDRILGCLDDLKLEAITDATSFVWENLSGNVLTSNKVLEVAAPGTYVAVASDAITGCEARDSVTVGEGSEDDNSILDFDAGVTYDLGCLNVADLVLINNDGITVHFEKLGSAGRILGGNDQKLTIAGPGTYVATGISLVTGCLVSDTITVTAEVSIGALEFEKDTAFLDCDGKAIVTADDSQLGAGANIQILWEVIEGDVLIDENGTSATVQGAGIVSVVATDLLKSCSTGDTIVIVDPGEVNAIADITNTICSGEENGAIDLTVTGGVSPYQYSWSNGATTQDISNLTAGDYTVSITDQRGCVREYTYTIQEPSQPQVSVNIKRGADNQSIVEAEVSGGLAPYTYMWSTGSTNPYISVLPGNYTLKVTDNNGCSTTISFAVPVYDPYPPEACDLVLNIESTFVVDSADANATVLVTGGTAPYSYHWSTGATTKSVTGLPVGIHEVTVTDSEGCFLSISFIIERTPTDDPQGCPDDIVVNQCNSVVSYAVPQIESDQQYTMTQIEGLCSGSVFPVGTTPITYLIVYENGSYDICSFNVVVVPVELDFEITHPSCFGASDGQIVLNKPDSSKAYYLIWDDKLSQKGGTASNLTAGTYTIKGMDDSGCIINNTITLEQPDSLFLMNGIVLNATDSAANGQVQVTVQGGTYPYTYEWTGPEGFTSSQEDLYNIPDGAYQLTVLDANGCSLTAGPFKVERERNQTASIKLRSKYQSNLAKTTKVFPNPSEGLISLEVSLKEAANLNISIINSIGQLVREEHFANVKESTIDMNLSGLQKGTYFIKLQTKDELFTKTITLF</sequence>
<dbReference type="Gene3D" id="2.60.40.10">
    <property type="entry name" value="Immunoglobulins"/>
    <property type="match status" value="1"/>
</dbReference>
<dbReference type="InterPro" id="IPR025667">
    <property type="entry name" value="SprB_repeat"/>
</dbReference>
<feature type="domain" description="HYR" evidence="2">
    <location>
        <begin position="772"/>
        <end position="852"/>
    </location>
</feature>
<reference evidence="3" key="1">
    <citation type="submission" date="2021-06" db="EMBL/GenBank/DDBJ databases">
        <title>44 bacteria genomes isolated from Dapeng, Shenzhen.</title>
        <authorList>
            <person name="Zheng W."/>
            <person name="Yu S."/>
            <person name="Huang Y."/>
        </authorList>
    </citation>
    <scope>NUCLEOTIDE SEQUENCE</scope>
    <source>
        <strain evidence="3">DP5N28-2</strain>
    </source>
</reference>